<feature type="domain" description="Solute-binding protein family 3/N-terminal" evidence="3">
    <location>
        <begin position="24"/>
        <end position="261"/>
    </location>
</feature>
<organism evidence="4 5">
    <name type="scientific">Methylomarinovum caldicuralii</name>
    <dbReference type="NCBI Taxonomy" id="438856"/>
    <lineage>
        <taxon>Bacteria</taxon>
        <taxon>Pseudomonadati</taxon>
        <taxon>Pseudomonadota</taxon>
        <taxon>Gammaproteobacteria</taxon>
        <taxon>Methylococcales</taxon>
        <taxon>Methylothermaceae</taxon>
        <taxon>Methylomarinovum</taxon>
    </lineage>
</organism>
<comment type="similarity">
    <text evidence="1">Belongs to the bacterial solute-binding protein 3 family.</text>
</comment>
<dbReference type="InterPro" id="IPR001638">
    <property type="entry name" value="Solute-binding_3/MltF_N"/>
</dbReference>
<dbReference type="Pfam" id="PF00497">
    <property type="entry name" value="SBP_bac_3"/>
    <property type="match status" value="1"/>
</dbReference>
<reference evidence="5" key="1">
    <citation type="journal article" date="2024" name="Int. J. Syst. Evol. Microbiol.">
        <title>Methylomarinovum tepidoasis sp. nov., a moderately thermophilic methanotroph of the family Methylothermaceae isolated from a deep-sea hydrothermal field.</title>
        <authorList>
            <person name="Hirayama H."/>
            <person name="Takaki Y."/>
            <person name="Abe M."/>
            <person name="Miyazaki M."/>
            <person name="Uematsu K."/>
            <person name="Matsui Y."/>
            <person name="Takai K."/>
        </authorList>
    </citation>
    <scope>NUCLEOTIDE SEQUENCE [LARGE SCALE GENOMIC DNA]</scope>
    <source>
        <strain evidence="5">IT-9</strain>
    </source>
</reference>
<sequence>MLCLCLLGCQGQQAREAAALPGPALRVCAGENELPYSNRAGEGFENAIARELGQALRRPVEFVWWRDARFVVRNYLDAGKCDVMIGVDAGNPLVKTTRPYYRSGYVFVTRKGVTVRDWDDPLLQQAERIAFVPHSPAEIMLRKIGRYADMFFYMNELVDFKSRRNKYVRWEPKRLIGDVLSGKAEVAVLWAPEAARYVRDADGRLQMRLIPDHQTDRRGEPVPHRYSVALGVRKDDEALRQALQRALDKRRGAIRAILEAEGIPLLPLDEKTASR</sequence>
<dbReference type="Gene3D" id="3.40.190.10">
    <property type="entry name" value="Periplasmic binding protein-like II"/>
    <property type="match status" value="2"/>
</dbReference>
<evidence type="ECO:0000313" key="4">
    <source>
        <dbReference type="EMBL" id="BCX82495.1"/>
    </source>
</evidence>
<dbReference type="GO" id="GO:0042597">
    <property type="term" value="C:periplasmic space"/>
    <property type="evidence" value="ECO:0007669"/>
    <property type="project" value="InterPro"/>
</dbReference>
<dbReference type="InterPro" id="IPR022455">
    <property type="entry name" value="Methanol_oxidation_MoxJ"/>
</dbReference>
<name>A0AAU9C1B5_9GAMM</name>
<accession>A0AAU9C1B5</accession>
<dbReference type="SMART" id="SM00062">
    <property type="entry name" value="PBPb"/>
    <property type="match status" value="1"/>
</dbReference>
<proteinExistence type="inferred from homology"/>
<protein>
    <submittedName>
        <fullName evidence="4">MxaJ protein</fullName>
    </submittedName>
</protein>
<dbReference type="SUPFAM" id="SSF53850">
    <property type="entry name" value="Periplasmic binding protein-like II"/>
    <property type="match status" value="1"/>
</dbReference>
<dbReference type="GO" id="GO:0046170">
    <property type="term" value="P:methanol catabolic process"/>
    <property type="evidence" value="ECO:0007669"/>
    <property type="project" value="InterPro"/>
</dbReference>
<evidence type="ECO:0000256" key="2">
    <source>
        <dbReference type="ARBA" id="ARBA00022729"/>
    </source>
</evidence>
<dbReference type="PANTHER" id="PTHR35936">
    <property type="entry name" value="MEMBRANE-BOUND LYTIC MUREIN TRANSGLYCOSYLASE F"/>
    <property type="match status" value="1"/>
</dbReference>
<dbReference type="KEGG" id="mcau:MIT9_P2081"/>
<dbReference type="EMBL" id="AP024714">
    <property type="protein sequence ID" value="BCX82495.1"/>
    <property type="molecule type" value="Genomic_DNA"/>
</dbReference>
<dbReference type="PANTHER" id="PTHR35936:SF17">
    <property type="entry name" value="ARGININE-BINDING EXTRACELLULAR PROTEIN ARTP"/>
    <property type="match status" value="1"/>
</dbReference>
<dbReference type="Proteomes" id="UP001321825">
    <property type="component" value="Chromosome"/>
</dbReference>
<evidence type="ECO:0000256" key="1">
    <source>
        <dbReference type="ARBA" id="ARBA00010333"/>
    </source>
</evidence>
<gene>
    <name evidence="4" type="ORF">MIT9_P2081</name>
</gene>
<keyword evidence="2" id="KW-0732">Signal</keyword>
<dbReference type="AlphaFoldDB" id="A0AAU9C1B5"/>
<keyword evidence="5" id="KW-1185">Reference proteome</keyword>
<evidence type="ECO:0000259" key="3">
    <source>
        <dbReference type="SMART" id="SM00062"/>
    </source>
</evidence>
<evidence type="ECO:0000313" key="5">
    <source>
        <dbReference type="Proteomes" id="UP001321825"/>
    </source>
</evidence>
<dbReference type="NCBIfam" id="TIGR03870">
    <property type="entry name" value="ABC_MoxJ"/>
    <property type="match status" value="1"/>
</dbReference>